<evidence type="ECO:0000313" key="3">
    <source>
        <dbReference type="Proteomes" id="UP000275368"/>
    </source>
</evidence>
<dbReference type="Proteomes" id="UP000275368">
    <property type="component" value="Chromosome"/>
</dbReference>
<dbReference type="EMBL" id="AP019308">
    <property type="protein sequence ID" value="BBH19606.1"/>
    <property type="molecule type" value="Genomic_DNA"/>
</dbReference>
<proteinExistence type="predicted"/>
<protein>
    <recommendedName>
        <fullName evidence="1">VanZ-like domain-containing protein</fullName>
    </recommendedName>
</protein>
<dbReference type="NCBIfam" id="NF037970">
    <property type="entry name" value="vanZ_1"/>
    <property type="match status" value="1"/>
</dbReference>
<dbReference type="AlphaFoldDB" id="A0A3G9IMT0"/>
<dbReference type="Pfam" id="PF04892">
    <property type="entry name" value="VanZ"/>
    <property type="match status" value="1"/>
</dbReference>
<gene>
    <name evidence="2" type="ORF">Back11_09510</name>
</gene>
<accession>A0A3G9IMT0</accession>
<organism evidence="2 3">
    <name type="scientific">Paenibacillus baekrokdamisoli</name>
    <dbReference type="NCBI Taxonomy" id="1712516"/>
    <lineage>
        <taxon>Bacteria</taxon>
        <taxon>Bacillati</taxon>
        <taxon>Bacillota</taxon>
        <taxon>Bacilli</taxon>
        <taxon>Bacillales</taxon>
        <taxon>Paenibacillaceae</taxon>
        <taxon>Paenibacillus</taxon>
    </lineage>
</organism>
<dbReference type="OrthoDB" id="291892at2"/>
<dbReference type="KEGG" id="pbk:Back11_09510"/>
<name>A0A3G9IMT0_9BACL</name>
<feature type="domain" description="VanZ-like" evidence="1">
    <location>
        <begin position="26"/>
        <end position="135"/>
    </location>
</feature>
<evidence type="ECO:0000259" key="1">
    <source>
        <dbReference type="Pfam" id="PF04892"/>
    </source>
</evidence>
<dbReference type="RefSeq" id="WP_125654066.1">
    <property type="nucleotide sequence ID" value="NZ_JACHXC010000001.1"/>
</dbReference>
<keyword evidence="3" id="KW-1185">Reference proteome</keyword>
<reference evidence="2 3" key="1">
    <citation type="submission" date="2018-11" db="EMBL/GenBank/DDBJ databases">
        <title>Complete genome sequence of Paenibacillus baekrokdamisoli strain KCTC 33723.</title>
        <authorList>
            <person name="Kang S.W."/>
            <person name="Lee K.C."/>
            <person name="Kim K.K."/>
            <person name="Kim J.S."/>
            <person name="Kim D.S."/>
            <person name="Ko S.H."/>
            <person name="Yang S.H."/>
            <person name="Lee J.S."/>
        </authorList>
    </citation>
    <scope>NUCLEOTIDE SEQUENCE [LARGE SCALE GENOMIC DNA]</scope>
    <source>
        <strain evidence="2 3">KCTC 33723</strain>
    </source>
</reference>
<sequence>MKQTYSTNGSYAQRRKRSLLYFLPSLGIMIAIFILSSRTSSDMNVLLPFFQSIFPNMKSFDWGHFVAYFALAFSLDYGFGRRADRLHFKLLIVLLCGAYGLTDEYHQTFVGGRTPDIYDIRNDCIGAAIAMIVVAIPPIHRVWRRGAN</sequence>
<evidence type="ECO:0000313" key="2">
    <source>
        <dbReference type="EMBL" id="BBH19606.1"/>
    </source>
</evidence>
<dbReference type="InterPro" id="IPR006976">
    <property type="entry name" value="VanZ-like"/>
</dbReference>